<dbReference type="InterPro" id="IPR012724">
    <property type="entry name" value="DnaJ"/>
</dbReference>
<dbReference type="GO" id="GO:0008270">
    <property type="term" value="F:zinc ion binding"/>
    <property type="evidence" value="ECO:0007669"/>
    <property type="project" value="UniProtKB-UniRule"/>
</dbReference>
<evidence type="ECO:0000256" key="2">
    <source>
        <dbReference type="ARBA" id="ARBA00022705"/>
    </source>
</evidence>
<dbReference type="GO" id="GO:0031072">
    <property type="term" value="F:heat shock protein binding"/>
    <property type="evidence" value="ECO:0007669"/>
    <property type="project" value="InterPro"/>
</dbReference>
<dbReference type="InterPro" id="IPR018253">
    <property type="entry name" value="DnaJ_domain_CS"/>
</dbReference>
<evidence type="ECO:0000259" key="13">
    <source>
        <dbReference type="PROSITE" id="PS50076"/>
    </source>
</evidence>
<sequence length="355" mass="38812">MAKKDYYEVLGVKKEAGADEVKRAYRKLARKYHPDVNKASGAEAKFKEINEAYQVLSDPDKRAQYDYYGSAQSQPGFEGFGGNSAPFQGFEGFGDFNDLFDTFFGGGMHGGRREPARGADLRYDLRISLEQATSGLEKEINIVHFVTCHNCKGSGAKPGSKPTQCQTCHGTGQVRRSQRTILGSFTQVTPCPTCYGQGKTISSPCHDCSGSGREKKNQNITIKVPAGIDSGYRVRVAGRGDAGKNGSAPGDLYLFITVEPHAKFNREGTHLYYKQKISFIQAALGDELQIPTLTSPISLKIPKGTQPNTTFTIKGKGLPSLNKPGTGHLYVLIEVEIPTKLSPKQEELLQQYKNA</sequence>
<keyword evidence="1 11" id="KW-0963">Cytoplasm</keyword>
<evidence type="ECO:0000256" key="9">
    <source>
        <dbReference type="ARBA" id="ARBA00061004"/>
    </source>
</evidence>
<gene>
    <name evidence="11 15" type="primary">dnaJ</name>
    <name evidence="15" type="ORF">COT42_05800</name>
</gene>
<organism evidence="15 16">
    <name type="scientific">Candidatus Saganbacteria bacterium CG08_land_8_20_14_0_20_45_16</name>
    <dbReference type="NCBI Taxonomy" id="2014293"/>
    <lineage>
        <taxon>Bacteria</taxon>
        <taxon>Bacillati</taxon>
        <taxon>Saganbacteria</taxon>
    </lineage>
</organism>
<keyword evidence="6 11" id="KW-0862">Zinc</keyword>
<dbReference type="InterPro" id="IPR001623">
    <property type="entry name" value="DnaJ_domain"/>
</dbReference>
<evidence type="ECO:0000256" key="5">
    <source>
        <dbReference type="ARBA" id="ARBA00022771"/>
    </source>
</evidence>
<feature type="binding site" evidence="11">
    <location>
        <position position="151"/>
    </location>
    <ligand>
        <name>Zn(2+)</name>
        <dbReference type="ChEBI" id="CHEBI:29105"/>
        <label>1</label>
    </ligand>
</feature>
<feature type="domain" description="J" evidence="13">
    <location>
        <begin position="5"/>
        <end position="69"/>
    </location>
</feature>
<evidence type="ECO:0000259" key="14">
    <source>
        <dbReference type="PROSITE" id="PS51188"/>
    </source>
</evidence>
<feature type="binding site" evidence="11">
    <location>
        <position position="194"/>
    </location>
    <ligand>
        <name>Zn(2+)</name>
        <dbReference type="ChEBI" id="CHEBI:29105"/>
        <label>2</label>
    </ligand>
</feature>
<dbReference type="GO" id="GO:0005737">
    <property type="term" value="C:cytoplasm"/>
    <property type="evidence" value="ECO:0007669"/>
    <property type="project" value="UniProtKB-SubCell"/>
</dbReference>
<name>A0A2H0XWK6_UNCSA</name>
<feature type="binding site" evidence="11">
    <location>
        <position position="148"/>
    </location>
    <ligand>
        <name>Zn(2+)</name>
        <dbReference type="ChEBI" id="CHEBI:29105"/>
        <label>1</label>
    </ligand>
</feature>
<dbReference type="SMART" id="SM00271">
    <property type="entry name" value="DnaJ"/>
    <property type="match status" value="1"/>
</dbReference>
<dbReference type="InterPro" id="IPR036410">
    <property type="entry name" value="HSP_DnaJ_Cys-rich_dom_sf"/>
</dbReference>
<dbReference type="EMBL" id="PEYM01000090">
    <property type="protein sequence ID" value="PIS29317.1"/>
    <property type="molecule type" value="Genomic_DNA"/>
</dbReference>
<keyword evidence="4 11" id="KW-0677">Repeat</keyword>
<dbReference type="AlphaFoldDB" id="A0A2H0XWK6"/>
<keyword evidence="7 11" id="KW-0346">Stress response</keyword>
<dbReference type="PROSITE" id="PS51188">
    <property type="entry name" value="ZF_CR"/>
    <property type="match status" value="1"/>
</dbReference>
<feature type="binding site" evidence="11">
    <location>
        <position position="205"/>
    </location>
    <ligand>
        <name>Zn(2+)</name>
        <dbReference type="ChEBI" id="CHEBI:29105"/>
        <label>1</label>
    </ligand>
</feature>
<comment type="similarity">
    <text evidence="9 11">Belongs to the DnaJ family.</text>
</comment>
<evidence type="ECO:0000313" key="16">
    <source>
        <dbReference type="Proteomes" id="UP000231343"/>
    </source>
</evidence>
<dbReference type="SUPFAM" id="SSF57938">
    <property type="entry name" value="DnaJ/Hsp40 cysteine-rich domain"/>
    <property type="match status" value="1"/>
</dbReference>
<dbReference type="CDD" id="cd10719">
    <property type="entry name" value="DnaJ_zf"/>
    <property type="match status" value="1"/>
</dbReference>
<evidence type="ECO:0000256" key="10">
    <source>
        <dbReference type="ARBA" id="ARBA00067609"/>
    </source>
</evidence>
<dbReference type="HAMAP" id="MF_01152">
    <property type="entry name" value="DnaJ"/>
    <property type="match status" value="1"/>
</dbReference>
<dbReference type="FunFam" id="1.10.287.110:FF:000031">
    <property type="entry name" value="Molecular chaperone DnaJ"/>
    <property type="match status" value="1"/>
</dbReference>
<feature type="binding site" evidence="11">
    <location>
        <position position="191"/>
    </location>
    <ligand>
        <name>Zn(2+)</name>
        <dbReference type="ChEBI" id="CHEBI:29105"/>
        <label>2</label>
    </ligand>
</feature>
<dbReference type="PRINTS" id="PR00625">
    <property type="entry name" value="JDOMAIN"/>
</dbReference>
<dbReference type="GO" id="GO:0009408">
    <property type="term" value="P:response to heat"/>
    <property type="evidence" value="ECO:0007669"/>
    <property type="project" value="InterPro"/>
</dbReference>
<comment type="caution">
    <text evidence="15">The sequence shown here is derived from an EMBL/GenBank/DDBJ whole genome shotgun (WGS) entry which is preliminary data.</text>
</comment>
<dbReference type="SUPFAM" id="SSF49493">
    <property type="entry name" value="HSP40/DnaJ peptide-binding domain"/>
    <property type="match status" value="2"/>
</dbReference>
<accession>A0A2H0XWK6</accession>
<dbReference type="PANTHER" id="PTHR43096">
    <property type="entry name" value="DNAJ HOMOLOG 1, MITOCHONDRIAL-RELATED"/>
    <property type="match status" value="1"/>
</dbReference>
<dbReference type="InterPro" id="IPR001305">
    <property type="entry name" value="HSP_DnaJ_Cys-rich_dom"/>
</dbReference>
<evidence type="ECO:0000256" key="3">
    <source>
        <dbReference type="ARBA" id="ARBA00022723"/>
    </source>
</evidence>
<dbReference type="PROSITE" id="PS50076">
    <property type="entry name" value="DNAJ_2"/>
    <property type="match status" value="1"/>
</dbReference>
<evidence type="ECO:0000256" key="11">
    <source>
        <dbReference type="HAMAP-Rule" id="MF_01152"/>
    </source>
</evidence>
<evidence type="ECO:0000256" key="12">
    <source>
        <dbReference type="PROSITE-ProRule" id="PRU00546"/>
    </source>
</evidence>
<feature type="binding site" evidence="11">
    <location>
        <position position="168"/>
    </location>
    <ligand>
        <name>Zn(2+)</name>
        <dbReference type="ChEBI" id="CHEBI:29105"/>
        <label>2</label>
    </ligand>
</feature>
<reference evidence="15 16" key="1">
    <citation type="submission" date="2017-09" db="EMBL/GenBank/DDBJ databases">
        <title>Depth-based differentiation of microbial function through sediment-hosted aquifers and enrichment of novel symbionts in the deep terrestrial subsurface.</title>
        <authorList>
            <person name="Probst A.J."/>
            <person name="Ladd B."/>
            <person name="Jarett J.K."/>
            <person name="Geller-Mcgrath D.E."/>
            <person name="Sieber C.M."/>
            <person name="Emerson J.B."/>
            <person name="Anantharaman K."/>
            <person name="Thomas B.C."/>
            <person name="Malmstrom R."/>
            <person name="Stieglmeier M."/>
            <person name="Klingl A."/>
            <person name="Woyke T."/>
            <person name="Ryan C.M."/>
            <person name="Banfield J.F."/>
        </authorList>
    </citation>
    <scope>NUCLEOTIDE SEQUENCE [LARGE SCALE GENOMIC DNA]</scope>
    <source>
        <strain evidence="15">CG08_land_8_20_14_0_20_45_16</strain>
    </source>
</reference>
<dbReference type="Pfam" id="PF00684">
    <property type="entry name" value="DnaJ_CXXCXGXG"/>
    <property type="match status" value="1"/>
</dbReference>
<dbReference type="InterPro" id="IPR008971">
    <property type="entry name" value="HSP40/DnaJ_pept-bd"/>
</dbReference>
<comment type="domain">
    <text evidence="11">The J domain is necessary and sufficient to stimulate DnaK ATPase activity. Zinc center 1 plays an important role in the autonomous, DnaK-independent chaperone activity of DnaJ. Zinc center 2 is essential for interaction with DnaK and for DnaJ activity.</text>
</comment>
<proteinExistence type="inferred from homology"/>
<dbReference type="PANTHER" id="PTHR43096:SF52">
    <property type="entry name" value="DNAJ HOMOLOG 1, MITOCHONDRIAL-RELATED"/>
    <property type="match status" value="1"/>
</dbReference>
<keyword evidence="3 11" id="KW-0479">Metal-binding</keyword>
<dbReference type="Pfam" id="PF00226">
    <property type="entry name" value="DnaJ"/>
    <property type="match status" value="1"/>
</dbReference>
<dbReference type="FunFam" id="2.60.260.20:FF:000005">
    <property type="entry name" value="Chaperone protein dnaJ 1, mitochondrial"/>
    <property type="match status" value="1"/>
</dbReference>
<dbReference type="Gene3D" id="2.10.230.10">
    <property type="entry name" value="Heat shock protein DnaJ, cysteine-rich domain"/>
    <property type="match status" value="1"/>
</dbReference>
<dbReference type="Proteomes" id="UP000231343">
    <property type="component" value="Unassembled WGS sequence"/>
</dbReference>
<dbReference type="GO" id="GO:0006260">
    <property type="term" value="P:DNA replication"/>
    <property type="evidence" value="ECO:0007669"/>
    <property type="project" value="UniProtKB-KW"/>
</dbReference>
<evidence type="ECO:0000256" key="8">
    <source>
        <dbReference type="ARBA" id="ARBA00023186"/>
    </source>
</evidence>
<comment type="function">
    <text evidence="11">Participates actively in the response to hyperosmotic and heat shock by preventing the aggregation of stress-denatured proteins and by disaggregating proteins, also in an autonomous, DnaK-independent fashion. Unfolded proteins bind initially to DnaJ; upon interaction with the DnaJ-bound protein, DnaK hydrolyzes its bound ATP, resulting in the formation of a stable complex. GrpE releases ADP from DnaK; ATP binding to DnaK triggers the release of the substrate protein, thus completing the reaction cycle. Several rounds of ATP-dependent interactions between DnaJ, DnaK and GrpE are required for fully efficient folding. Also involved, together with DnaK and GrpE, in the DNA replication of plasmids through activation of initiation proteins.</text>
</comment>
<dbReference type="GO" id="GO:0042026">
    <property type="term" value="P:protein refolding"/>
    <property type="evidence" value="ECO:0007669"/>
    <property type="project" value="TreeGrafter"/>
</dbReference>
<dbReference type="Pfam" id="PF01556">
    <property type="entry name" value="DnaJ_C"/>
    <property type="match status" value="1"/>
</dbReference>
<dbReference type="CDD" id="cd10747">
    <property type="entry name" value="DnaJ_C"/>
    <property type="match status" value="1"/>
</dbReference>
<dbReference type="Gene3D" id="1.10.287.110">
    <property type="entry name" value="DnaJ domain"/>
    <property type="match status" value="1"/>
</dbReference>
<protein>
    <recommendedName>
        <fullName evidence="10 11">Chaperone protein DnaJ</fullName>
    </recommendedName>
</protein>
<evidence type="ECO:0000313" key="15">
    <source>
        <dbReference type="EMBL" id="PIS29317.1"/>
    </source>
</evidence>
<keyword evidence="5 11" id="KW-0863">Zinc-finger</keyword>
<dbReference type="GO" id="GO:0051082">
    <property type="term" value="F:unfolded protein binding"/>
    <property type="evidence" value="ECO:0007669"/>
    <property type="project" value="UniProtKB-UniRule"/>
</dbReference>
<dbReference type="Gene3D" id="2.60.260.20">
    <property type="entry name" value="Urease metallochaperone UreE, N-terminal domain"/>
    <property type="match status" value="2"/>
</dbReference>
<evidence type="ECO:0000256" key="4">
    <source>
        <dbReference type="ARBA" id="ARBA00022737"/>
    </source>
</evidence>
<feature type="binding site" evidence="11">
    <location>
        <position position="165"/>
    </location>
    <ligand>
        <name>Zn(2+)</name>
        <dbReference type="ChEBI" id="CHEBI:29105"/>
        <label>2</label>
    </ligand>
</feature>
<comment type="cofactor">
    <cofactor evidence="11">
        <name>Zn(2+)</name>
        <dbReference type="ChEBI" id="CHEBI:29105"/>
    </cofactor>
    <text evidence="11">Binds 2 Zn(2+) ions per monomer.</text>
</comment>
<dbReference type="InterPro" id="IPR002939">
    <property type="entry name" value="DnaJ_C"/>
</dbReference>
<dbReference type="NCBIfam" id="NF008035">
    <property type="entry name" value="PRK10767.1"/>
    <property type="match status" value="1"/>
</dbReference>
<dbReference type="SUPFAM" id="SSF46565">
    <property type="entry name" value="Chaperone J-domain"/>
    <property type="match status" value="1"/>
</dbReference>
<keyword evidence="8 11" id="KW-0143">Chaperone</keyword>
<comment type="subcellular location">
    <subcellularLocation>
        <location evidence="11">Cytoplasm</location>
    </subcellularLocation>
</comment>
<dbReference type="InterPro" id="IPR036869">
    <property type="entry name" value="J_dom_sf"/>
</dbReference>
<feature type="domain" description="CR-type" evidence="14">
    <location>
        <begin position="135"/>
        <end position="217"/>
    </location>
</feature>
<feature type="repeat" description="CXXCXGXG motif" evidence="11">
    <location>
        <begin position="165"/>
        <end position="172"/>
    </location>
</feature>
<dbReference type="PROSITE" id="PS00636">
    <property type="entry name" value="DNAJ_1"/>
    <property type="match status" value="1"/>
</dbReference>
<dbReference type="CDD" id="cd06257">
    <property type="entry name" value="DnaJ"/>
    <property type="match status" value="1"/>
</dbReference>
<evidence type="ECO:0000256" key="1">
    <source>
        <dbReference type="ARBA" id="ARBA00022490"/>
    </source>
</evidence>
<feature type="repeat" description="CXXCXGXG motif" evidence="11">
    <location>
        <begin position="148"/>
        <end position="155"/>
    </location>
</feature>
<evidence type="ECO:0000256" key="6">
    <source>
        <dbReference type="ARBA" id="ARBA00022833"/>
    </source>
</evidence>
<feature type="binding site" evidence="11">
    <location>
        <position position="208"/>
    </location>
    <ligand>
        <name>Zn(2+)</name>
        <dbReference type="ChEBI" id="CHEBI:29105"/>
        <label>1</label>
    </ligand>
</feature>
<dbReference type="GO" id="GO:0005524">
    <property type="term" value="F:ATP binding"/>
    <property type="evidence" value="ECO:0007669"/>
    <property type="project" value="InterPro"/>
</dbReference>
<dbReference type="NCBIfam" id="TIGR02349">
    <property type="entry name" value="DnaJ_bact"/>
    <property type="match status" value="1"/>
</dbReference>
<feature type="repeat" description="CXXCXGXG motif" evidence="11">
    <location>
        <begin position="191"/>
        <end position="198"/>
    </location>
</feature>
<dbReference type="FunFam" id="2.10.230.10:FF:000002">
    <property type="entry name" value="Molecular chaperone DnaJ"/>
    <property type="match status" value="1"/>
</dbReference>
<feature type="repeat" description="CXXCXGXG motif" evidence="11">
    <location>
        <begin position="205"/>
        <end position="212"/>
    </location>
</feature>
<feature type="zinc finger region" description="CR-type" evidence="12">
    <location>
        <begin position="135"/>
        <end position="217"/>
    </location>
</feature>
<comment type="subunit">
    <text evidence="11">Homodimer.</text>
</comment>
<evidence type="ECO:0000256" key="7">
    <source>
        <dbReference type="ARBA" id="ARBA00023016"/>
    </source>
</evidence>
<keyword evidence="2 11" id="KW-0235">DNA replication</keyword>